<feature type="region of interest" description="Disordered" evidence="1">
    <location>
        <begin position="622"/>
        <end position="660"/>
    </location>
</feature>
<evidence type="ECO:0000256" key="1">
    <source>
        <dbReference type="SAM" id="MobiDB-lite"/>
    </source>
</evidence>
<dbReference type="VEuPathDB" id="TriTrypDB:TcIL3000_10_12250"/>
<evidence type="ECO:0008006" key="4">
    <source>
        <dbReference type="Google" id="ProtNLM"/>
    </source>
</evidence>
<dbReference type="AlphaFoldDB" id="G0UYH6"/>
<sequence>SNNNARLLFSKSRNAEKEQQLPASLPQQQNTQWPATPNRMPECAGYHVLRHILPNHFDADGARRLSLCLFPIVGVCFLMLVAFLCSISVAPWQSPLSEGRVDKVFRDLEWLQQWRREQQQQQQRDLGVVQKASKATTHVSLDELGDAAKEVVSRYVNTQQAITALRLRHLRRKGGEGLPPFSAVKDTALSSLVTVDEGTGDENDVEGSSAVLDENGELPAPKRFSFFRVKHDFNRCVTAVAKVLSVMRRALFGGASPDGEPYDDARAYHWPSFLFGFSGGEPVGESKRKVARYKERLASGHHVVEYIDAEEAEERRTCLKLTGDLVDSAEILEGLFVQYLDAVMMPQYEAYLNVIQASVSTSFADPLETSAFSSRLTSNYWDGFDSEEREEQSSKLLRSIALRRHVFSLLEMEPLVDLRSRQPDEKRQDGFVHSQYSDSDGGAYWGSAENMTEKSIADILREFAAATRSSMLHSIKETSITVFRNIFKEMRYWATHKEEWEALVLLRLNGTSGKETQSKSAEESYDWVLNATSSLPLFLGQWCFFEVPVSLWFEERTKSDTGDDDMKNVETNAEMPAPYSTDSSLCTSGKHEDCDQSTVTCVPETVKESFVLEEMTCLRNENDEKVTNDTQLSPADGYYSDSPDEPEKDPMEEAMTSEEKNVENVELVSHGVRLRWSNALELLRSSHGSERHGPGWMREGSSSATSWWEQEGTFNDENGEGEDDELSSGERNMVGIRRRVMQLFVRVVRQYDRYLSVEVGSFPCSIAALKKSMSTDFSWLCFLRSLASTVFWPPSWFNPGRLSYPLRTWLRQIKKKDPVVRHLYRDLLGVPLGEVEDVPWVLLNIMTSSHELLDVRHSLRTFLCFEFFALFIASFVLLFFLFHHFSHLSSR</sequence>
<feature type="non-terminal residue" evidence="3">
    <location>
        <position position="1"/>
    </location>
</feature>
<feature type="transmembrane region" description="Helical" evidence="2">
    <location>
        <begin position="67"/>
        <end position="92"/>
    </location>
</feature>
<organism evidence="3">
    <name type="scientific">Trypanosoma congolense (strain IL3000)</name>
    <dbReference type="NCBI Taxonomy" id="1068625"/>
    <lineage>
        <taxon>Eukaryota</taxon>
        <taxon>Discoba</taxon>
        <taxon>Euglenozoa</taxon>
        <taxon>Kinetoplastea</taxon>
        <taxon>Metakinetoplastina</taxon>
        <taxon>Trypanosomatida</taxon>
        <taxon>Trypanosomatidae</taxon>
        <taxon>Trypanosoma</taxon>
        <taxon>Nannomonas</taxon>
    </lineage>
</organism>
<evidence type="ECO:0000256" key="2">
    <source>
        <dbReference type="SAM" id="Phobius"/>
    </source>
</evidence>
<proteinExistence type="predicted"/>
<keyword evidence="2" id="KW-0812">Transmembrane</keyword>
<feature type="compositionally biased region" description="Acidic residues" evidence="1">
    <location>
        <begin position="642"/>
        <end position="656"/>
    </location>
</feature>
<feature type="compositionally biased region" description="Polar residues" evidence="1">
    <location>
        <begin position="21"/>
        <end position="35"/>
    </location>
</feature>
<keyword evidence="2" id="KW-1133">Transmembrane helix</keyword>
<gene>
    <name evidence="3" type="ORF">TCIL3000_10_12250</name>
</gene>
<protein>
    <recommendedName>
        <fullName evidence="4">Transmembrane protein</fullName>
    </recommendedName>
</protein>
<evidence type="ECO:0000313" key="3">
    <source>
        <dbReference type="EMBL" id="CCC94443.1"/>
    </source>
</evidence>
<reference evidence="3" key="1">
    <citation type="journal article" date="2012" name="Proc. Natl. Acad. Sci. U.S.A.">
        <title>Antigenic diversity is generated by distinct evolutionary mechanisms in African trypanosome species.</title>
        <authorList>
            <person name="Jackson A.P."/>
            <person name="Berry A."/>
            <person name="Aslett M."/>
            <person name="Allison H.C."/>
            <person name="Burton P."/>
            <person name="Vavrova-Anderson J."/>
            <person name="Brown R."/>
            <person name="Browne H."/>
            <person name="Corton N."/>
            <person name="Hauser H."/>
            <person name="Gamble J."/>
            <person name="Gilderthorp R."/>
            <person name="Marcello L."/>
            <person name="McQuillan J."/>
            <person name="Otto T.D."/>
            <person name="Quail M.A."/>
            <person name="Sanders M.J."/>
            <person name="van Tonder A."/>
            <person name="Ginger M.L."/>
            <person name="Field M.C."/>
            <person name="Barry J.D."/>
            <person name="Hertz-Fowler C."/>
            <person name="Berriman M."/>
        </authorList>
    </citation>
    <scope>NUCLEOTIDE SEQUENCE</scope>
    <source>
        <strain evidence="3">IL3000</strain>
    </source>
</reference>
<name>G0UYH6_TRYCI</name>
<accession>G0UYH6</accession>
<keyword evidence="2" id="KW-0472">Membrane</keyword>
<feature type="region of interest" description="Disordered" evidence="1">
    <location>
        <begin position="14"/>
        <end position="36"/>
    </location>
</feature>
<dbReference type="EMBL" id="HE575323">
    <property type="protein sequence ID" value="CCC94443.1"/>
    <property type="molecule type" value="Genomic_DNA"/>
</dbReference>
<feature type="transmembrane region" description="Helical" evidence="2">
    <location>
        <begin position="859"/>
        <end position="882"/>
    </location>
</feature>